<sequence length="76" mass="8772">MFLVAILRRSEESRHEGSSTKHQRSEKSTQKISPTKHSQFRGKSLHEIQLPNAKKSEESPHKNSPKKTPKIQKKVQ</sequence>
<dbReference type="EMBL" id="CAJVQB010028943">
    <property type="protein sequence ID" value="CAG8813314.1"/>
    <property type="molecule type" value="Genomic_DNA"/>
</dbReference>
<accession>A0ABN7W2S4</accession>
<gene>
    <name evidence="2" type="ORF">GMARGA_LOCUS25751</name>
</gene>
<organism evidence="2 3">
    <name type="scientific">Gigaspora margarita</name>
    <dbReference type="NCBI Taxonomy" id="4874"/>
    <lineage>
        <taxon>Eukaryota</taxon>
        <taxon>Fungi</taxon>
        <taxon>Fungi incertae sedis</taxon>
        <taxon>Mucoromycota</taxon>
        <taxon>Glomeromycotina</taxon>
        <taxon>Glomeromycetes</taxon>
        <taxon>Diversisporales</taxon>
        <taxon>Gigasporaceae</taxon>
        <taxon>Gigaspora</taxon>
    </lineage>
</organism>
<feature type="compositionally biased region" description="Basic and acidic residues" evidence="1">
    <location>
        <begin position="8"/>
        <end position="29"/>
    </location>
</feature>
<reference evidence="2 3" key="1">
    <citation type="submission" date="2021-06" db="EMBL/GenBank/DDBJ databases">
        <authorList>
            <person name="Kallberg Y."/>
            <person name="Tangrot J."/>
            <person name="Rosling A."/>
        </authorList>
    </citation>
    <scope>NUCLEOTIDE SEQUENCE [LARGE SCALE GENOMIC DNA]</scope>
    <source>
        <strain evidence="2 3">120-4 pot B 10/14</strain>
    </source>
</reference>
<proteinExistence type="predicted"/>
<feature type="region of interest" description="Disordered" evidence="1">
    <location>
        <begin position="1"/>
        <end position="76"/>
    </location>
</feature>
<dbReference type="Proteomes" id="UP000789901">
    <property type="component" value="Unassembled WGS sequence"/>
</dbReference>
<evidence type="ECO:0000256" key="1">
    <source>
        <dbReference type="SAM" id="MobiDB-lite"/>
    </source>
</evidence>
<feature type="compositionally biased region" description="Basic residues" evidence="1">
    <location>
        <begin position="63"/>
        <end position="76"/>
    </location>
</feature>
<evidence type="ECO:0000313" key="3">
    <source>
        <dbReference type="Proteomes" id="UP000789901"/>
    </source>
</evidence>
<name>A0ABN7W2S4_GIGMA</name>
<evidence type="ECO:0000313" key="2">
    <source>
        <dbReference type="EMBL" id="CAG8813314.1"/>
    </source>
</evidence>
<keyword evidence="3" id="KW-1185">Reference proteome</keyword>
<comment type="caution">
    <text evidence="2">The sequence shown here is derived from an EMBL/GenBank/DDBJ whole genome shotgun (WGS) entry which is preliminary data.</text>
</comment>
<protein>
    <submittedName>
        <fullName evidence="2">7562_t:CDS:1</fullName>
    </submittedName>
</protein>